<proteinExistence type="predicted"/>
<keyword evidence="1" id="KW-0175">Coiled coil</keyword>
<dbReference type="InParanoid" id="F4WCT6"/>
<dbReference type="Proteomes" id="UP000007755">
    <property type="component" value="Unassembled WGS sequence"/>
</dbReference>
<evidence type="ECO:0000313" key="4">
    <source>
        <dbReference type="Proteomes" id="UP000007755"/>
    </source>
</evidence>
<sequence length="132" mass="15425">MRKKRGRRPKSSNAVGSHGREQNGIRKRRKLIECPLDDSLSLRLKRGDYSALFEDVTKGSKLSGYLTQLTLHNGRRPLRRVIFVDILLVWRVAADFVRELVEEFEREIVKLRKELADIKNDRNALLEEIRSL</sequence>
<feature type="coiled-coil region" evidence="1">
    <location>
        <begin position="94"/>
        <end position="128"/>
    </location>
</feature>
<dbReference type="AlphaFoldDB" id="F4WCT6"/>
<protein>
    <submittedName>
        <fullName evidence="3">Uncharacterized protein</fullName>
    </submittedName>
</protein>
<feature type="region of interest" description="Disordered" evidence="2">
    <location>
        <begin position="1"/>
        <end position="27"/>
    </location>
</feature>
<organism evidence="4">
    <name type="scientific">Acromyrmex echinatior</name>
    <name type="common">Panamanian leafcutter ant</name>
    <name type="synonym">Acromyrmex octospinosus echinatior</name>
    <dbReference type="NCBI Taxonomy" id="103372"/>
    <lineage>
        <taxon>Eukaryota</taxon>
        <taxon>Metazoa</taxon>
        <taxon>Ecdysozoa</taxon>
        <taxon>Arthropoda</taxon>
        <taxon>Hexapoda</taxon>
        <taxon>Insecta</taxon>
        <taxon>Pterygota</taxon>
        <taxon>Neoptera</taxon>
        <taxon>Endopterygota</taxon>
        <taxon>Hymenoptera</taxon>
        <taxon>Apocrita</taxon>
        <taxon>Aculeata</taxon>
        <taxon>Formicoidea</taxon>
        <taxon>Formicidae</taxon>
        <taxon>Myrmicinae</taxon>
        <taxon>Acromyrmex</taxon>
    </lineage>
</organism>
<reference evidence="3" key="1">
    <citation type="submission" date="2011-02" db="EMBL/GenBank/DDBJ databases">
        <title>The genome of the leaf-cutting ant Acromyrmex echinatior suggests key adaptations to social evolution and fungus farming.</title>
        <authorList>
            <person name="Nygaard S."/>
            <person name="Zhang G."/>
        </authorList>
    </citation>
    <scope>NUCLEOTIDE SEQUENCE</scope>
</reference>
<feature type="compositionally biased region" description="Basic residues" evidence="2">
    <location>
        <begin position="1"/>
        <end position="10"/>
    </location>
</feature>
<dbReference type="EMBL" id="GL888073">
    <property type="protein sequence ID" value="EGI67981.1"/>
    <property type="molecule type" value="Genomic_DNA"/>
</dbReference>
<keyword evidence="4" id="KW-1185">Reference proteome</keyword>
<gene>
    <name evidence="3" type="ORF">G5I_03366</name>
</gene>
<evidence type="ECO:0000313" key="3">
    <source>
        <dbReference type="EMBL" id="EGI67981.1"/>
    </source>
</evidence>
<name>F4WCT6_ACREC</name>
<evidence type="ECO:0000256" key="2">
    <source>
        <dbReference type="SAM" id="MobiDB-lite"/>
    </source>
</evidence>
<accession>F4WCT6</accession>
<evidence type="ECO:0000256" key="1">
    <source>
        <dbReference type="SAM" id="Coils"/>
    </source>
</evidence>